<dbReference type="AlphaFoldDB" id="A0A1G7TC75"/>
<organism evidence="1 2">
    <name type="scientific">Pedobacter terrae</name>
    <dbReference type="NCBI Taxonomy" id="405671"/>
    <lineage>
        <taxon>Bacteria</taxon>
        <taxon>Pseudomonadati</taxon>
        <taxon>Bacteroidota</taxon>
        <taxon>Sphingobacteriia</taxon>
        <taxon>Sphingobacteriales</taxon>
        <taxon>Sphingobacteriaceae</taxon>
        <taxon>Pedobacter</taxon>
    </lineage>
</organism>
<name>A0A1G7TC75_9SPHI</name>
<evidence type="ECO:0000313" key="1">
    <source>
        <dbReference type="EMBL" id="SDG32200.1"/>
    </source>
</evidence>
<dbReference type="Proteomes" id="UP000199643">
    <property type="component" value="Unassembled WGS sequence"/>
</dbReference>
<protein>
    <submittedName>
        <fullName evidence="1">Phage virion morphogenesis family protein</fullName>
    </submittedName>
</protein>
<dbReference type="RefSeq" id="WP_090498798.1">
    <property type="nucleotide sequence ID" value="NZ_FNCH01000005.1"/>
</dbReference>
<sequence length="166" mass="19289">MKDFDSKLNAFFLSLNGRLQSFPNIVAETATEHFKERFIQKNWDGEAWKPYKNPKREPKKGSLMMRSNNLMMSVRPSLVTSSRVRINAGSAKVPYARTHNEGLRMRGVQYVRPHHNSNFMGKGKRVQIQGFSRKMDYMMPKRQFMGKSKALLALIEARAKNHLKTR</sequence>
<reference evidence="2" key="1">
    <citation type="submission" date="2016-10" db="EMBL/GenBank/DDBJ databases">
        <authorList>
            <person name="Varghese N."/>
            <person name="Submissions S."/>
        </authorList>
    </citation>
    <scope>NUCLEOTIDE SEQUENCE [LARGE SCALE GENOMIC DNA]</scope>
    <source>
        <strain evidence="2">DSM 17933</strain>
    </source>
</reference>
<dbReference type="EMBL" id="FNCH01000005">
    <property type="protein sequence ID" value="SDG32200.1"/>
    <property type="molecule type" value="Genomic_DNA"/>
</dbReference>
<dbReference type="InterPro" id="IPR006522">
    <property type="entry name" value="Phage_virion_morphogenesis"/>
</dbReference>
<evidence type="ECO:0000313" key="2">
    <source>
        <dbReference type="Proteomes" id="UP000199643"/>
    </source>
</evidence>
<keyword evidence="2" id="KW-1185">Reference proteome</keyword>
<accession>A0A1G7TC75</accession>
<dbReference type="Pfam" id="PF05069">
    <property type="entry name" value="Phage_tail_S"/>
    <property type="match status" value="1"/>
</dbReference>
<dbReference type="OrthoDB" id="840287at2"/>
<dbReference type="STRING" id="405671.SAMN05421827_105131"/>
<gene>
    <name evidence="1" type="ORF">SAMN05421827_105131</name>
</gene>
<proteinExistence type="predicted"/>